<dbReference type="PROSITE" id="PS50178">
    <property type="entry name" value="ZF_FYVE"/>
    <property type="match status" value="1"/>
</dbReference>
<keyword evidence="8" id="KW-1185">Reference proteome</keyword>
<dbReference type="InterPro" id="IPR029016">
    <property type="entry name" value="GAF-like_dom_sf"/>
</dbReference>
<dbReference type="InterPro" id="IPR000306">
    <property type="entry name" value="Znf_FYVE"/>
</dbReference>
<dbReference type="Proteomes" id="UP000198211">
    <property type="component" value="Unassembled WGS sequence"/>
</dbReference>
<dbReference type="Gene3D" id="3.30.450.40">
    <property type="match status" value="1"/>
</dbReference>
<dbReference type="SUPFAM" id="SSF57903">
    <property type="entry name" value="FYVE/PHD zinc finger"/>
    <property type="match status" value="1"/>
</dbReference>
<dbReference type="InterPro" id="IPR013083">
    <property type="entry name" value="Znf_RING/FYVE/PHD"/>
</dbReference>
<keyword evidence="2 4" id="KW-0863">Zinc-finger</keyword>
<dbReference type="SMART" id="SM00064">
    <property type="entry name" value="FYVE"/>
    <property type="match status" value="1"/>
</dbReference>
<evidence type="ECO:0000256" key="2">
    <source>
        <dbReference type="ARBA" id="ARBA00022771"/>
    </source>
</evidence>
<dbReference type="InterPro" id="IPR011011">
    <property type="entry name" value="Znf_FYVE_PHD"/>
</dbReference>
<dbReference type="InterPro" id="IPR017455">
    <property type="entry name" value="Znf_FYVE-rel"/>
</dbReference>
<accession>A0A225WE02</accession>
<feature type="domain" description="FYVE-type" evidence="6">
    <location>
        <begin position="37"/>
        <end position="97"/>
    </location>
</feature>
<dbReference type="STRING" id="4795.A0A225WE02"/>
<organism evidence="7 8">
    <name type="scientific">Phytophthora megakarya</name>
    <dbReference type="NCBI Taxonomy" id="4795"/>
    <lineage>
        <taxon>Eukaryota</taxon>
        <taxon>Sar</taxon>
        <taxon>Stramenopiles</taxon>
        <taxon>Oomycota</taxon>
        <taxon>Peronosporomycetes</taxon>
        <taxon>Peronosporales</taxon>
        <taxon>Peronosporaceae</taxon>
        <taxon>Phytophthora</taxon>
    </lineage>
</organism>
<dbReference type="CDD" id="cd00065">
    <property type="entry name" value="FYVE_like_SF"/>
    <property type="match status" value="1"/>
</dbReference>
<evidence type="ECO:0000256" key="1">
    <source>
        <dbReference type="ARBA" id="ARBA00022723"/>
    </source>
</evidence>
<name>A0A225WE02_9STRA</name>
<keyword evidence="1" id="KW-0479">Metal-binding</keyword>
<evidence type="ECO:0000313" key="8">
    <source>
        <dbReference type="Proteomes" id="UP000198211"/>
    </source>
</evidence>
<feature type="region of interest" description="Disordered" evidence="5">
    <location>
        <begin position="396"/>
        <end position="419"/>
    </location>
</feature>
<comment type="caution">
    <text evidence="7">The sequence shown here is derived from an EMBL/GenBank/DDBJ whole genome shotgun (WGS) entry which is preliminary data.</text>
</comment>
<evidence type="ECO:0000256" key="5">
    <source>
        <dbReference type="SAM" id="MobiDB-lite"/>
    </source>
</evidence>
<gene>
    <name evidence="7" type="ORF">PHMEG_00010717</name>
</gene>
<dbReference type="OrthoDB" id="660555at2759"/>
<reference evidence="8" key="1">
    <citation type="submission" date="2017-03" db="EMBL/GenBank/DDBJ databases">
        <title>Phytopthora megakarya and P. palmivora, two closely related causual agents of cacao black pod achieved similar genome size and gene model numbers by different mechanisms.</title>
        <authorList>
            <person name="Ali S."/>
            <person name="Shao J."/>
            <person name="Larry D.J."/>
            <person name="Kronmiller B."/>
            <person name="Shen D."/>
            <person name="Strem M.D."/>
            <person name="Melnick R.L."/>
            <person name="Guiltinan M.J."/>
            <person name="Tyler B.M."/>
            <person name="Meinhardt L.W."/>
            <person name="Bailey B.A."/>
        </authorList>
    </citation>
    <scope>NUCLEOTIDE SEQUENCE [LARGE SCALE GENOMIC DNA]</scope>
    <source>
        <strain evidence="8">zdho120</strain>
    </source>
</reference>
<dbReference type="Gene3D" id="3.30.40.10">
    <property type="entry name" value="Zinc/RING finger domain, C3HC4 (zinc finger)"/>
    <property type="match status" value="1"/>
</dbReference>
<evidence type="ECO:0000259" key="6">
    <source>
        <dbReference type="PROSITE" id="PS50178"/>
    </source>
</evidence>
<dbReference type="AlphaFoldDB" id="A0A225WE02"/>
<evidence type="ECO:0000256" key="3">
    <source>
        <dbReference type="ARBA" id="ARBA00022833"/>
    </source>
</evidence>
<keyword evidence="3" id="KW-0862">Zinc</keyword>
<evidence type="ECO:0000313" key="7">
    <source>
        <dbReference type="EMBL" id="OWZ15614.1"/>
    </source>
</evidence>
<dbReference type="PANTHER" id="PTHR43102:SF2">
    <property type="entry name" value="GAF DOMAIN-CONTAINING PROTEIN"/>
    <property type="match status" value="1"/>
</dbReference>
<dbReference type="EMBL" id="NBNE01001088">
    <property type="protein sequence ID" value="OWZ15614.1"/>
    <property type="molecule type" value="Genomic_DNA"/>
</dbReference>
<dbReference type="SUPFAM" id="SSF55781">
    <property type="entry name" value="GAF domain-like"/>
    <property type="match status" value="1"/>
</dbReference>
<proteinExistence type="predicted"/>
<dbReference type="PANTHER" id="PTHR43102">
    <property type="entry name" value="SLR1143 PROTEIN"/>
    <property type="match status" value="1"/>
</dbReference>
<evidence type="ECO:0000256" key="4">
    <source>
        <dbReference type="PROSITE-ProRule" id="PRU00091"/>
    </source>
</evidence>
<dbReference type="Pfam" id="PF01363">
    <property type="entry name" value="FYVE"/>
    <property type="match status" value="1"/>
</dbReference>
<sequence length="419" mass="45122">MADSLPLSFPALYSCAQSARSGPKVVPGVSVSAWRKDDSVLRCGICAKKFGLLRWKHHCRACGDVCCRRCLGFCLVDVPEQGVDLAYTCARCVQKNTSKPALVGEINWPFGGDSHNNSRLQLSRSADSLATMALSDCTPSPTPASPCSFSWSITPTASPPESAREFDVVVSQYRNQKLHSVCSLLVDYLECVGGAIVLVQDNHLWVIAHKGLHPRVLHDPTFLSICSRALTSQTAFTVPDRSNPSTQAPSADPHTFQFFGAAPLFDVRETAGPALGCIVALDTRARTTAASSKVEVTLENLADHVMDLLAQDQTILRIYASGDFKIFTSAASDNALSRSFDGCSTSSTVASGSLMSSMHSRPRRSSSFAACDEFFRSANLKGDALRKAVDVAVPMADSRKEQKRPALRNSRSVSILKAA</sequence>
<protein>
    <submittedName>
        <fullName evidence="7">Myosin</fullName>
    </submittedName>
</protein>
<dbReference type="GO" id="GO:0008270">
    <property type="term" value="F:zinc ion binding"/>
    <property type="evidence" value="ECO:0007669"/>
    <property type="project" value="UniProtKB-KW"/>
</dbReference>